<keyword evidence="3" id="KW-1185">Reference proteome</keyword>
<feature type="region of interest" description="Disordered" evidence="1">
    <location>
        <begin position="40"/>
        <end position="96"/>
    </location>
</feature>
<evidence type="ECO:0000313" key="3">
    <source>
        <dbReference type="Proteomes" id="UP000248349"/>
    </source>
</evidence>
<feature type="compositionally biased region" description="Basic residues" evidence="1">
    <location>
        <begin position="15"/>
        <end position="24"/>
    </location>
</feature>
<gene>
    <name evidence="2" type="ORF">BP01DRAFT_350180</name>
</gene>
<organism evidence="2 3">
    <name type="scientific">Aspergillus saccharolyticus JOP 1030-1</name>
    <dbReference type="NCBI Taxonomy" id="1450539"/>
    <lineage>
        <taxon>Eukaryota</taxon>
        <taxon>Fungi</taxon>
        <taxon>Dikarya</taxon>
        <taxon>Ascomycota</taxon>
        <taxon>Pezizomycotina</taxon>
        <taxon>Eurotiomycetes</taxon>
        <taxon>Eurotiomycetidae</taxon>
        <taxon>Eurotiales</taxon>
        <taxon>Aspergillaceae</taxon>
        <taxon>Aspergillus</taxon>
        <taxon>Aspergillus subgen. Circumdati</taxon>
    </lineage>
</organism>
<dbReference type="RefSeq" id="XP_025426923.1">
    <property type="nucleotide sequence ID" value="XM_025573787.1"/>
</dbReference>
<reference evidence="2 3" key="1">
    <citation type="submission" date="2016-12" db="EMBL/GenBank/DDBJ databases">
        <title>The genomes of Aspergillus section Nigri reveals drivers in fungal speciation.</title>
        <authorList>
            <consortium name="DOE Joint Genome Institute"/>
            <person name="Vesth T.C."/>
            <person name="Nybo J."/>
            <person name="Theobald S."/>
            <person name="Brandl J."/>
            <person name="Frisvad J.C."/>
            <person name="Nielsen K.F."/>
            <person name="Lyhne E.K."/>
            <person name="Kogle M.E."/>
            <person name="Kuo A."/>
            <person name="Riley R."/>
            <person name="Clum A."/>
            <person name="Nolan M."/>
            <person name="Lipzen A."/>
            <person name="Salamov A."/>
            <person name="Henrissat B."/>
            <person name="Wiebenga A."/>
            <person name="De Vries R.P."/>
            <person name="Grigoriev I.V."/>
            <person name="Mortensen U.H."/>
            <person name="Andersen M.R."/>
            <person name="Baker S.E."/>
        </authorList>
    </citation>
    <scope>NUCLEOTIDE SEQUENCE [LARGE SCALE GENOMIC DNA]</scope>
    <source>
        <strain evidence="2 3">JOP 1030-1</strain>
    </source>
</reference>
<sequence length="262" mass="29757">MSPTKKRIILEKSRTVRRRYQRSNKRLQFTASQIARIEREQERERRAQHLRDRDKKRIANKKKKAEKEARDREERRRLGLMGLPDPNAPVVPSSQPSLFSFIKKPSIGESSTELEDLDLEGWESESLTAMEDGVVDAKVQGWGRDVSLGENEESAVAAIAAAEDKPASTDDKPRWEDDQVEEDEFSDCSIFDYEDIIGKTETVATDVLNTKEARPAIEQRAISSWSASDSFQDETALLLEELGHEFDTDEEFEQALGALDAV</sequence>
<feature type="region of interest" description="Disordered" evidence="1">
    <location>
        <begin position="162"/>
        <end position="183"/>
    </location>
</feature>
<name>A0A318Z0W7_9EURO</name>
<feature type="compositionally biased region" description="Basic and acidic residues" evidence="1">
    <location>
        <begin position="40"/>
        <end position="57"/>
    </location>
</feature>
<evidence type="ECO:0000256" key="1">
    <source>
        <dbReference type="SAM" id="MobiDB-lite"/>
    </source>
</evidence>
<dbReference type="EMBL" id="KZ821272">
    <property type="protein sequence ID" value="PYH40941.1"/>
    <property type="molecule type" value="Genomic_DNA"/>
</dbReference>
<feature type="region of interest" description="Disordered" evidence="1">
    <location>
        <begin position="1"/>
        <end position="24"/>
    </location>
</feature>
<feature type="compositionally biased region" description="Basic and acidic residues" evidence="1">
    <location>
        <begin position="162"/>
        <end position="177"/>
    </location>
</feature>
<evidence type="ECO:0000313" key="2">
    <source>
        <dbReference type="EMBL" id="PYH40941.1"/>
    </source>
</evidence>
<dbReference type="STRING" id="1450539.A0A318Z0W7"/>
<protein>
    <submittedName>
        <fullName evidence="2">Uncharacterized protein</fullName>
    </submittedName>
</protein>
<dbReference type="Proteomes" id="UP000248349">
    <property type="component" value="Unassembled WGS sequence"/>
</dbReference>
<proteinExistence type="predicted"/>
<accession>A0A318Z0W7</accession>
<dbReference type="AlphaFoldDB" id="A0A318Z0W7"/>
<dbReference type="GeneID" id="37075015"/>
<feature type="compositionally biased region" description="Basic and acidic residues" evidence="1">
    <location>
        <begin position="65"/>
        <end position="77"/>
    </location>
</feature>
<dbReference type="OrthoDB" id="4227165at2759"/>